<keyword evidence="3" id="KW-1185">Reference proteome</keyword>
<evidence type="ECO:0000313" key="2">
    <source>
        <dbReference type="EnsemblPlants" id="OPUNC03G38140.1"/>
    </source>
</evidence>
<reference evidence="2" key="2">
    <citation type="submission" date="2018-05" db="EMBL/GenBank/DDBJ databases">
        <title>OpunRS2 (Oryza punctata Reference Sequence Version 2).</title>
        <authorList>
            <person name="Zhang J."/>
            <person name="Kudrna D."/>
            <person name="Lee S."/>
            <person name="Talag J."/>
            <person name="Welchert J."/>
            <person name="Wing R.A."/>
        </authorList>
    </citation>
    <scope>NUCLEOTIDE SEQUENCE [LARGE SCALE GENOMIC DNA]</scope>
</reference>
<dbReference type="Proteomes" id="UP000026962">
    <property type="component" value="Chromosome 3"/>
</dbReference>
<keyword evidence="1" id="KW-0472">Membrane</keyword>
<feature type="transmembrane region" description="Helical" evidence="1">
    <location>
        <begin position="32"/>
        <end position="54"/>
    </location>
</feature>
<evidence type="ECO:0000256" key="1">
    <source>
        <dbReference type="SAM" id="Phobius"/>
    </source>
</evidence>
<dbReference type="Gramene" id="OPUNC03G38140.1">
    <property type="protein sequence ID" value="OPUNC03G38140.1"/>
    <property type="gene ID" value="OPUNC03G38140"/>
</dbReference>
<accession>A0A0E0KLK5</accession>
<dbReference type="EnsemblPlants" id="OPUNC03G38140.1">
    <property type="protein sequence ID" value="OPUNC03G38140.1"/>
    <property type="gene ID" value="OPUNC03G38140"/>
</dbReference>
<sequence length="61" mass="6926">MVRKRFKGKGAYSIPTPLLRVSNQRIEGGNLAWCKALVSFAPFLLEAVILAYLYKKKNRVT</sequence>
<organism evidence="2">
    <name type="scientific">Oryza punctata</name>
    <name type="common">Red rice</name>
    <dbReference type="NCBI Taxonomy" id="4537"/>
    <lineage>
        <taxon>Eukaryota</taxon>
        <taxon>Viridiplantae</taxon>
        <taxon>Streptophyta</taxon>
        <taxon>Embryophyta</taxon>
        <taxon>Tracheophyta</taxon>
        <taxon>Spermatophyta</taxon>
        <taxon>Magnoliopsida</taxon>
        <taxon>Liliopsida</taxon>
        <taxon>Poales</taxon>
        <taxon>Poaceae</taxon>
        <taxon>BOP clade</taxon>
        <taxon>Oryzoideae</taxon>
        <taxon>Oryzeae</taxon>
        <taxon>Oryzinae</taxon>
        <taxon>Oryza</taxon>
    </lineage>
</organism>
<keyword evidence="1" id="KW-0812">Transmembrane</keyword>
<evidence type="ECO:0000313" key="3">
    <source>
        <dbReference type="Proteomes" id="UP000026962"/>
    </source>
</evidence>
<name>A0A0E0KLK5_ORYPU</name>
<proteinExistence type="predicted"/>
<dbReference type="AlphaFoldDB" id="A0A0E0KLK5"/>
<keyword evidence="1" id="KW-1133">Transmembrane helix</keyword>
<reference evidence="2" key="1">
    <citation type="submission" date="2015-04" db="UniProtKB">
        <authorList>
            <consortium name="EnsemblPlants"/>
        </authorList>
    </citation>
    <scope>IDENTIFICATION</scope>
</reference>
<dbReference type="HOGENOM" id="CLU_2926698_0_0_1"/>
<protein>
    <submittedName>
        <fullName evidence="2">Uncharacterized protein</fullName>
    </submittedName>
</protein>